<dbReference type="Gene3D" id="2.30.110.10">
    <property type="entry name" value="Electron Transport, Fmn-binding Protein, Chain A"/>
    <property type="match status" value="1"/>
</dbReference>
<dbReference type="AlphaFoldDB" id="A0A1I0SK87"/>
<evidence type="ECO:0000313" key="2">
    <source>
        <dbReference type="EMBL" id="SFA39847.1"/>
    </source>
</evidence>
<dbReference type="SMART" id="SM00903">
    <property type="entry name" value="Flavin_Reduct"/>
    <property type="match status" value="1"/>
</dbReference>
<dbReference type="SUPFAM" id="SSF50475">
    <property type="entry name" value="FMN-binding split barrel"/>
    <property type="match status" value="1"/>
</dbReference>
<name>A0A1I0SK87_9RHOB</name>
<evidence type="ECO:0000259" key="1">
    <source>
        <dbReference type="SMART" id="SM00903"/>
    </source>
</evidence>
<protein>
    <submittedName>
        <fullName evidence="2">NADH-FMN oxidoreductase RutF, flavin reductase (DIM6/NTAB) family</fullName>
    </submittedName>
</protein>
<dbReference type="GO" id="GO:0010181">
    <property type="term" value="F:FMN binding"/>
    <property type="evidence" value="ECO:0007669"/>
    <property type="project" value="InterPro"/>
</dbReference>
<dbReference type="Proteomes" id="UP000182312">
    <property type="component" value="Unassembled WGS sequence"/>
</dbReference>
<dbReference type="PANTHER" id="PTHR43812">
    <property type="entry name" value="BLR2425 PROTEIN"/>
    <property type="match status" value="1"/>
</dbReference>
<sequence>MARLRPVACDRCLTRAAMAVIPVSRASNKEAVMFYRPQDGRDGHGLPHNPLNAIVAPRPIAWVSTRGKLGDNLAPYSFFNLTAYVPPQVMFCSTSAKPDRPGTKDSVAQIAETRVFCVNIADGAMREQVNASSAALAAGISEFEAAGIESQPCETIDCLRVAGAAASLECRATRIQRLAGAANYMVLGVVVGIHLRDDCVIDGRFDPRANGWLSRLGYKDYTTTRETFEMERP</sequence>
<evidence type="ECO:0000313" key="3">
    <source>
        <dbReference type="Proteomes" id="UP000182312"/>
    </source>
</evidence>
<dbReference type="EMBL" id="FOJO01000001">
    <property type="protein sequence ID" value="SFA39847.1"/>
    <property type="molecule type" value="Genomic_DNA"/>
</dbReference>
<dbReference type="PANTHER" id="PTHR43812:SF2">
    <property type="entry name" value="FLAVIN REDUCTASE LIKE DOMAIN-CONTAINING PROTEIN"/>
    <property type="match status" value="1"/>
</dbReference>
<dbReference type="GO" id="GO:0016646">
    <property type="term" value="F:oxidoreductase activity, acting on the CH-NH group of donors, NAD or NADP as acceptor"/>
    <property type="evidence" value="ECO:0007669"/>
    <property type="project" value="UniProtKB-ARBA"/>
</dbReference>
<dbReference type="InterPro" id="IPR002563">
    <property type="entry name" value="Flavin_Rdtase-like_dom"/>
</dbReference>
<reference evidence="2 3" key="1">
    <citation type="submission" date="2016-10" db="EMBL/GenBank/DDBJ databases">
        <authorList>
            <person name="de Groot N.N."/>
        </authorList>
    </citation>
    <scope>NUCLEOTIDE SEQUENCE [LARGE SCALE GENOMIC DNA]</scope>
    <source>
        <strain evidence="2 3">CGMCC 1.6117</strain>
    </source>
</reference>
<organism evidence="2 3">
    <name type="scientific">Paracoccus halophilus</name>
    <dbReference type="NCBI Taxonomy" id="376733"/>
    <lineage>
        <taxon>Bacteria</taxon>
        <taxon>Pseudomonadati</taxon>
        <taxon>Pseudomonadota</taxon>
        <taxon>Alphaproteobacteria</taxon>
        <taxon>Rhodobacterales</taxon>
        <taxon>Paracoccaceae</taxon>
        <taxon>Paracoccus</taxon>
    </lineage>
</organism>
<gene>
    <name evidence="2" type="ORF">SAMN04487972_101365</name>
</gene>
<dbReference type="InterPro" id="IPR012349">
    <property type="entry name" value="Split_barrel_FMN-bd"/>
</dbReference>
<feature type="domain" description="Flavin reductase like" evidence="1">
    <location>
        <begin position="53"/>
        <end position="207"/>
    </location>
</feature>
<dbReference type="Pfam" id="PF01613">
    <property type="entry name" value="Flavin_Reduct"/>
    <property type="match status" value="1"/>
</dbReference>
<proteinExistence type="predicted"/>
<accession>A0A1I0SK87</accession>